<protein>
    <submittedName>
        <fullName evidence="6">Alcohol dehydrogenase catalytic domain-containing protein</fullName>
    </submittedName>
</protein>
<comment type="caution">
    <text evidence="6">The sequence shown here is derived from an EMBL/GenBank/DDBJ whole genome shotgun (WGS) entry which is preliminary data.</text>
</comment>
<dbReference type="InterPro" id="IPR020843">
    <property type="entry name" value="ER"/>
</dbReference>
<organism evidence="6 7">
    <name type="scientific">Solirubrobacter deserti</name>
    <dbReference type="NCBI Taxonomy" id="2282478"/>
    <lineage>
        <taxon>Bacteria</taxon>
        <taxon>Bacillati</taxon>
        <taxon>Actinomycetota</taxon>
        <taxon>Thermoleophilia</taxon>
        <taxon>Solirubrobacterales</taxon>
        <taxon>Solirubrobacteraceae</taxon>
        <taxon>Solirubrobacter</taxon>
    </lineage>
</organism>
<dbReference type="PROSITE" id="PS00059">
    <property type="entry name" value="ADH_ZINC"/>
    <property type="match status" value="1"/>
</dbReference>
<dbReference type="SUPFAM" id="SSF51735">
    <property type="entry name" value="NAD(P)-binding Rossmann-fold domains"/>
    <property type="match status" value="1"/>
</dbReference>
<dbReference type="PANTHER" id="PTHR43401:SF2">
    <property type="entry name" value="L-THREONINE 3-DEHYDROGENASE"/>
    <property type="match status" value="1"/>
</dbReference>
<keyword evidence="3" id="KW-0560">Oxidoreductase</keyword>
<comment type="similarity">
    <text evidence="4">Belongs to the zinc-containing alcohol dehydrogenase family.</text>
</comment>
<gene>
    <name evidence="6" type="ORF">OJ962_19055</name>
</gene>
<evidence type="ECO:0000313" key="7">
    <source>
        <dbReference type="Proteomes" id="UP001147700"/>
    </source>
</evidence>
<feature type="domain" description="Enoyl reductase (ER)" evidence="5">
    <location>
        <begin position="8"/>
        <end position="325"/>
    </location>
</feature>
<dbReference type="Pfam" id="PF00107">
    <property type="entry name" value="ADH_zinc_N"/>
    <property type="match status" value="1"/>
</dbReference>
<dbReference type="RefSeq" id="WP_202952071.1">
    <property type="nucleotide sequence ID" value="NZ_JAPCID010000027.1"/>
</dbReference>
<dbReference type="Pfam" id="PF08240">
    <property type="entry name" value="ADH_N"/>
    <property type="match status" value="1"/>
</dbReference>
<keyword evidence="2 4" id="KW-0862">Zinc</keyword>
<sequence>MRAIEFHGDERLELVERPDPAPAPGQLLIAPTAVGICGTDVEIFEGSLAYFRMGIAEYPIVPGHEWTGVVVDVGKGVEGFSAGDQIVGEVAIGCGVCVRCRAGRSHLCARRTETGIVHMDGAMASRMVFPAAYAHVVPFESRAAALVEPTSVALHGVTRGRVAGQHVVVIGIGPIGLLAAQIARAHGAASVVVSDTRADRLELAATLGFDTFTPVGEDGPDVALLCAGGQGAIRAAFEAVRPGGTVVALGLSGRPEIPFDWDGLVVRDIDLIGVLGSVGYWDGAIELIASGAVQTAPLVTQTFGIEHARDAIERLVDPGSLKVLVEPTSAG</sequence>
<evidence type="ECO:0000256" key="4">
    <source>
        <dbReference type="RuleBase" id="RU361277"/>
    </source>
</evidence>
<keyword evidence="1 4" id="KW-0479">Metal-binding</keyword>
<dbReference type="InterPro" id="IPR036291">
    <property type="entry name" value="NAD(P)-bd_dom_sf"/>
</dbReference>
<dbReference type="SMART" id="SM00829">
    <property type="entry name" value="PKS_ER"/>
    <property type="match status" value="1"/>
</dbReference>
<dbReference type="InterPro" id="IPR013154">
    <property type="entry name" value="ADH-like_N"/>
</dbReference>
<dbReference type="InterPro" id="IPR002328">
    <property type="entry name" value="ADH_Zn_CS"/>
</dbReference>
<evidence type="ECO:0000256" key="1">
    <source>
        <dbReference type="ARBA" id="ARBA00022723"/>
    </source>
</evidence>
<dbReference type="EMBL" id="JAPCID010000027">
    <property type="protein sequence ID" value="MDA0139607.1"/>
    <property type="molecule type" value="Genomic_DNA"/>
</dbReference>
<reference evidence="6" key="1">
    <citation type="submission" date="2022-10" db="EMBL/GenBank/DDBJ databases">
        <title>The WGS of Solirubrobacter sp. CPCC 204708.</title>
        <authorList>
            <person name="Jiang Z."/>
        </authorList>
    </citation>
    <scope>NUCLEOTIDE SEQUENCE</scope>
    <source>
        <strain evidence="6">CPCC 204708</strain>
    </source>
</reference>
<keyword evidence="7" id="KW-1185">Reference proteome</keyword>
<evidence type="ECO:0000259" key="5">
    <source>
        <dbReference type="SMART" id="SM00829"/>
    </source>
</evidence>
<dbReference type="Gene3D" id="3.90.180.10">
    <property type="entry name" value="Medium-chain alcohol dehydrogenases, catalytic domain"/>
    <property type="match status" value="1"/>
</dbReference>
<comment type="cofactor">
    <cofactor evidence="4">
        <name>Zn(2+)</name>
        <dbReference type="ChEBI" id="CHEBI:29105"/>
    </cofactor>
</comment>
<dbReference type="InterPro" id="IPR050129">
    <property type="entry name" value="Zn_alcohol_dh"/>
</dbReference>
<proteinExistence type="inferred from homology"/>
<evidence type="ECO:0000313" key="6">
    <source>
        <dbReference type="EMBL" id="MDA0139607.1"/>
    </source>
</evidence>
<accession>A0ABT4RM70</accession>
<evidence type="ECO:0000256" key="2">
    <source>
        <dbReference type="ARBA" id="ARBA00022833"/>
    </source>
</evidence>
<dbReference type="InterPro" id="IPR013149">
    <property type="entry name" value="ADH-like_C"/>
</dbReference>
<dbReference type="Proteomes" id="UP001147700">
    <property type="component" value="Unassembled WGS sequence"/>
</dbReference>
<dbReference type="PANTHER" id="PTHR43401">
    <property type="entry name" value="L-THREONINE 3-DEHYDROGENASE"/>
    <property type="match status" value="1"/>
</dbReference>
<name>A0ABT4RM70_9ACTN</name>
<dbReference type="Gene3D" id="3.40.50.720">
    <property type="entry name" value="NAD(P)-binding Rossmann-like Domain"/>
    <property type="match status" value="1"/>
</dbReference>
<dbReference type="InterPro" id="IPR011032">
    <property type="entry name" value="GroES-like_sf"/>
</dbReference>
<evidence type="ECO:0000256" key="3">
    <source>
        <dbReference type="ARBA" id="ARBA00023002"/>
    </source>
</evidence>
<dbReference type="SUPFAM" id="SSF50129">
    <property type="entry name" value="GroES-like"/>
    <property type="match status" value="1"/>
</dbReference>